<dbReference type="SUPFAM" id="SSF53335">
    <property type="entry name" value="S-adenosyl-L-methionine-dependent methyltransferases"/>
    <property type="match status" value="1"/>
</dbReference>
<dbReference type="PANTHER" id="PTHR43464">
    <property type="entry name" value="METHYLTRANSFERASE"/>
    <property type="match status" value="1"/>
</dbReference>
<dbReference type="GO" id="GO:0008168">
    <property type="term" value="F:methyltransferase activity"/>
    <property type="evidence" value="ECO:0007669"/>
    <property type="project" value="UniProtKB-KW"/>
</dbReference>
<dbReference type="EMBL" id="CP001698">
    <property type="protein sequence ID" value="ADN01493.1"/>
    <property type="molecule type" value="Genomic_DNA"/>
</dbReference>
<proteinExistence type="predicted"/>
<dbReference type="GO" id="GO:0032259">
    <property type="term" value="P:methylation"/>
    <property type="evidence" value="ECO:0007669"/>
    <property type="project" value="UniProtKB-KW"/>
</dbReference>
<dbReference type="CDD" id="cd02440">
    <property type="entry name" value="AdoMet_MTases"/>
    <property type="match status" value="1"/>
</dbReference>
<evidence type="ECO:0000313" key="2">
    <source>
        <dbReference type="EMBL" id="ADN01493.1"/>
    </source>
</evidence>
<dbReference type="InterPro" id="IPR041698">
    <property type="entry name" value="Methyltransf_25"/>
</dbReference>
<organism evidence="2 3">
    <name type="scientific">Winmispira thermophila (strain ATCC 49972 / DSM 6192 / RI 19.B1)</name>
    <name type="common">Spirochaeta thermophila</name>
    <dbReference type="NCBI Taxonomy" id="665571"/>
    <lineage>
        <taxon>Bacteria</taxon>
        <taxon>Pseudomonadati</taxon>
        <taxon>Spirochaetota</taxon>
        <taxon>Spirochaetia</taxon>
        <taxon>Winmispirales</taxon>
        <taxon>Winmispiraceae</taxon>
        <taxon>Winmispira</taxon>
    </lineage>
</organism>
<reference evidence="2 3" key="2">
    <citation type="journal article" date="2010" name="J. Bacteriol.">
        <title>Genome sequence of the polysaccharide-degrading, thermophilic anaerobe Spirochaeta thermophila DSM 6192.</title>
        <authorList>
            <person name="Angelov A."/>
            <person name="Liebl S."/>
            <person name="Ballschmiter M."/>
            <person name="Bomeke M."/>
            <person name="Lehmann R."/>
            <person name="Liesegang H."/>
            <person name="Daniel R."/>
            <person name="Liebl W."/>
        </authorList>
    </citation>
    <scope>NUCLEOTIDE SEQUENCE [LARGE SCALE GENOMIC DNA]</scope>
    <source>
        <strain evidence="3">ATCC 49972 / DSM 6192 / RI 19.B1</strain>
    </source>
</reference>
<protein>
    <submittedName>
        <fullName evidence="2">Putative SAM-dependent methyltransferase</fullName>
    </submittedName>
</protein>
<sequence>MREFFDRIQGYYVERLKEFSRSPRERHLAVGWESREAQERRFRVLLDHVPLEGGSLLDVGCGLGDLYGFLKREGVACDYTGVDILPAMVEQARTSWPEGRFMVGDVCSEDLFPPHSFDVVYASGMFNLRVEDNYAFLGRALGVFRSLARRAVVCSMLSVKSPFPEPEYFYYEVDRVRRLAEAGPWRVEVMEHYMDNDLTLVCRKGGL</sequence>
<reference key="1">
    <citation type="submission" date="2009-08" db="EMBL/GenBank/DDBJ databases">
        <title>The genome sequence of Spirochaeta thermophila DSM6192.</title>
        <authorList>
            <person name="Angelov A."/>
            <person name="Mientus M."/>
            <person name="Wittenberg S."/>
            <person name="Lehmann R."/>
            <person name="Liesegang H."/>
            <person name="Daniel R."/>
            <person name="Liebl W."/>
        </authorList>
    </citation>
    <scope>NUCLEOTIDE SEQUENCE</scope>
    <source>
        <strain>DSM 6192</strain>
    </source>
</reference>
<dbReference type="InterPro" id="IPR029063">
    <property type="entry name" value="SAM-dependent_MTases_sf"/>
</dbReference>
<keyword evidence="2" id="KW-0808">Transferase</keyword>
<evidence type="ECO:0000259" key="1">
    <source>
        <dbReference type="Pfam" id="PF13649"/>
    </source>
</evidence>
<dbReference type="Gene3D" id="3.40.50.150">
    <property type="entry name" value="Vaccinia Virus protein VP39"/>
    <property type="match status" value="1"/>
</dbReference>
<dbReference type="KEGG" id="sta:STHERM_c05240"/>
<dbReference type="RefSeq" id="WP_013313334.1">
    <property type="nucleotide sequence ID" value="NC_014484.1"/>
</dbReference>
<accession>E0RQI9</accession>
<dbReference type="PaxDb" id="665571-STHERM_c05240"/>
<dbReference type="AlphaFoldDB" id="E0RQI9"/>
<gene>
    <name evidence="2" type="ordered locus">STHERM_c05240</name>
</gene>
<keyword evidence="2" id="KW-0489">Methyltransferase</keyword>
<dbReference type="Proteomes" id="UP000001296">
    <property type="component" value="Chromosome"/>
</dbReference>
<feature type="domain" description="Methyltransferase" evidence="1">
    <location>
        <begin position="57"/>
        <end position="140"/>
    </location>
</feature>
<evidence type="ECO:0000313" key="3">
    <source>
        <dbReference type="Proteomes" id="UP000001296"/>
    </source>
</evidence>
<dbReference type="HOGENOM" id="CLU_099766_0_0_12"/>
<name>E0RQI9_WINT6</name>
<dbReference type="Pfam" id="PF13649">
    <property type="entry name" value="Methyltransf_25"/>
    <property type="match status" value="1"/>
</dbReference>
<dbReference type="eggNOG" id="COG2226">
    <property type="taxonomic scope" value="Bacteria"/>
</dbReference>